<evidence type="ECO:0000256" key="5">
    <source>
        <dbReference type="ARBA" id="ARBA00022968"/>
    </source>
</evidence>
<organism evidence="9 10">
    <name type="scientific">Clathrospora elynae</name>
    <dbReference type="NCBI Taxonomy" id="706981"/>
    <lineage>
        <taxon>Eukaryota</taxon>
        <taxon>Fungi</taxon>
        <taxon>Dikarya</taxon>
        <taxon>Ascomycota</taxon>
        <taxon>Pezizomycotina</taxon>
        <taxon>Dothideomycetes</taxon>
        <taxon>Pleosporomycetidae</taxon>
        <taxon>Pleosporales</taxon>
        <taxon>Diademaceae</taxon>
        <taxon>Clathrospora</taxon>
    </lineage>
</organism>
<keyword evidence="2" id="KW-0328">Glycosyltransferase</keyword>
<evidence type="ECO:0000256" key="2">
    <source>
        <dbReference type="ARBA" id="ARBA00022676"/>
    </source>
</evidence>
<dbReference type="Proteomes" id="UP000800038">
    <property type="component" value="Unassembled WGS sequence"/>
</dbReference>
<gene>
    <name evidence="9" type="ORF">EJ02DRAFT_147173</name>
</gene>
<sequence>MLAYRQHMSRPFRLIVAVVAIYAFCWVKDWPRYYDDEELPPSKRPPPQTSVGPHRVDHDQLVVSVTTTANDVYSKLAPLILNTPVEDHGSLLLFSDLQTEIGSWPVFDVIWRFASGFVAETRELRRYRDQVDYARGSRPIYKLQKGDAEEEKKELATLDKYKILQSMAAAWEYRPDRSWYAFVGDETYVHRPHLLDWLSQYDAGAKHFFGNPPTQGVPAVFAAGGNSFILSRQVMKELFTDRKDLIKKWEKQIESRTSAFELVFGVLKVELKLDMVAAWPGISGFDPSTAPFSPTLWCEPVLMMHHVTPDMGSDLFKLEKERADNHLTDTPLRFADLWTRFMTPENLNDTRTDWDNLSSESSNARWNILFEGDPPDSERAKKREASPEACQEACVNTAYCMQWSYSSIPQKNWNDNPPTKCHLSSSIRFGAHAEPREAKIDVSGDRDGEKDLLTWTSGWRKQKFTAWASQQRCKAQHQ</sequence>
<dbReference type="InterPro" id="IPR003378">
    <property type="entry name" value="Fringe-like_glycosylTrfase"/>
</dbReference>
<keyword evidence="10" id="KW-1185">Reference proteome</keyword>
<evidence type="ECO:0000256" key="6">
    <source>
        <dbReference type="ARBA" id="ARBA00022989"/>
    </source>
</evidence>
<accession>A0A6A5S4S7</accession>
<evidence type="ECO:0000313" key="9">
    <source>
        <dbReference type="EMBL" id="KAF1935142.1"/>
    </source>
</evidence>
<evidence type="ECO:0000313" key="10">
    <source>
        <dbReference type="Proteomes" id="UP000800038"/>
    </source>
</evidence>
<evidence type="ECO:0000256" key="3">
    <source>
        <dbReference type="ARBA" id="ARBA00022679"/>
    </source>
</evidence>
<dbReference type="EMBL" id="ML976307">
    <property type="protein sequence ID" value="KAF1935142.1"/>
    <property type="molecule type" value="Genomic_DNA"/>
</dbReference>
<evidence type="ECO:0000259" key="8">
    <source>
        <dbReference type="Pfam" id="PF02434"/>
    </source>
</evidence>
<keyword evidence="5" id="KW-0735">Signal-anchor</keyword>
<dbReference type="Gene3D" id="3.50.4.10">
    <property type="entry name" value="Hepatocyte Growth Factor"/>
    <property type="match status" value="1"/>
</dbReference>
<dbReference type="GO" id="GO:0016020">
    <property type="term" value="C:membrane"/>
    <property type="evidence" value="ECO:0007669"/>
    <property type="project" value="UniProtKB-SubCell"/>
</dbReference>
<reference evidence="9" key="1">
    <citation type="journal article" date="2020" name="Stud. Mycol.">
        <title>101 Dothideomycetes genomes: a test case for predicting lifestyles and emergence of pathogens.</title>
        <authorList>
            <person name="Haridas S."/>
            <person name="Albert R."/>
            <person name="Binder M."/>
            <person name="Bloem J."/>
            <person name="Labutti K."/>
            <person name="Salamov A."/>
            <person name="Andreopoulos B."/>
            <person name="Baker S."/>
            <person name="Barry K."/>
            <person name="Bills G."/>
            <person name="Bluhm B."/>
            <person name="Cannon C."/>
            <person name="Castanera R."/>
            <person name="Culley D."/>
            <person name="Daum C."/>
            <person name="Ezra D."/>
            <person name="Gonzalez J."/>
            <person name="Henrissat B."/>
            <person name="Kuo A."/>
            <person name="Liang C."/>
            <person name="Lipzen A."/>
            <person name="Lutzoni F."/>
            <person name="Magnuson J."/>
            <person name="Mondo S."/>
            <person name="Nolan M."/>
            <person name="Ohm R."/>
            <person name="Pangilinan J."/>
            <person name="Park H.-J."/>
            <person name="Ramirez L."/>
            <person name="Alfaro M."/>
            <person name="Sun H."/>
            <person name="Tritt A."/>
            <person name="Yoshinaga Y."/>
            <person name="Zwiers L.-H."/>
            <person name="Turgeon B."/>
            <person name="Goodwin S."/>
            <person name="Spatafora J."/>
            <person name="Crous P."/>
            <person name="Grigoriev I."/>
        </authorList>
    </citation>
    <scope>NUCLEOTIDE SEQUENCE</scope>
    <source>
        <strain evidence="9">CBS 161.51</strain>
    </source>
</reference>
<feature type="domain" description="Fringe-like glycosyltransferase" evidence="8">
    <location>
        <begin position="162"/>
        <end position="246"/>
    </location>
</feature>
<evidence type="ECO:0000256" key="7">
    <source>
        <dbReference type="ARBA" id="ARBA00023136"/>
    </source>
</evidence>
<name>A0A6A5S4S7_9PLEO</name>
<comment type="subcellular location">
    <subcellularLocation>
        <location evidence="1">Membrane</location>
        <topology evidence="1">Single-pass type II membrane protein</topology>
    </subcellularLocation>
</comment>
<evidence type="ECO:0000256" key="4">
    <source>
        <dbReference type="ARBA" id="ARBA00022692"/>
    </source>
</evidence>
<keyword evidence="4" id="KW-0812">Transmembrane</keyword>
<keyword evidence="6" id="KW-1133">Transmembrane helix</keyword>
<keyword evidence="7" id="KW-0472">Membrane</keyword>
<dbReference type="OrthoDB" id="414175at2759"/>
<keyword evidence="3" id="KW-0808">Transferase</keyword>
<proteinExistence type="predicted"/>
<protein>
    <recommendedName>
        <fullName evidence="8">Fringe-like glycosyltransferase domain-containing protein</fullName>
    </recommendedName>
</protein>
<evidence type="ECO:0000256" key="1">
    <source>
        <dbReference type="ARBA" id="ARBA00004606"/>
    </source>
</evidence>
<dbReference type="AlphaFoldDB" id="A0A6A5S4S7"/>
<dbReference type="Pfam" id="PF02434">
    <property type="entry name" value="Fringe"/>
    <property type="match status" value="1"/>
</dbReference>
<dbReference type="Gene3D" id="3.90.550.50">
    <property type="match status" value="1"/>
</dbReference>
<dbReference type="GO" id="GO:0016757">
    <property type="term" value="F:glycosyltransferase activity"/>
    <property type="evidence" value="ECO:0007669"/>
    <property type="project" value="UniProtKB-KW"/>
</dbReference>